<protein>
    <submittedName>
        <fullName evidence="2">Uncharacterized protein</fullName>
    </submittedName>
</protein>
<gene>
    <name evidence="2" type="ORF">BB934_10875</name>
</gene>
<dbReference type="EMBL" id="CP016616">
    <property type="protein sequence ID" value="ANY78665.1"/>
    <property type="molecule type" value="Genomic_DNA"/>
</dbReference>
<organism evidence="2">
    <name type="scientific">Microvirga ossetica</name>
    <dbReference type="NCBI Taxonomy" id="1882682"/>
    <lineage>
        <taxon>Bacteria</taxon>
        <taxon>Pseudomonadati</taxon>
        <taxon>Pseudomonadota</taxon>
        <taxon>Alphaproteobacteria</taxon>
        <taxon>Hyphomicrobiales</taxon>
        <taxon>Methylobacteriaceae</taxon>
        <taxon>Microvirga</taxon>
    </lineage>
</organism>
<feature type="region of interest" description="Disordered" evidence="1">
    <location>
        <begin position="82"/>
        <end position="102"/>
    </location>
</feature>
<proteinExistence type="predicted"/>
<accession>A0A1B2EFA3</accession>
<reference evidence="2" key="1">
    <citation type="submission" date="2016-07" db="EMBL/GenBank/DDBJ databases">
        <title>Microvirga ossetica sp. nov. a new species of rhizobia isolated from root nodules of the legume species Vicia alpestris Steven originated from North Ossetia region in the Caucasus.</title>
        <authorList>
            <person name="Safronova V.I."/>
            <person name="Kuznetsova I.G."/>
            <person name="Sazanova A.L."/>
            <person name="Belimov A."/>
            <person name="Andronov E."/>
            <person name="Osledkin Y.S."/>
            <person name="Onishchuk O.P."/>
            <person name="Kurchak O.N."/>
            <person name="Shaposhnikov A.I."/>
            <person name="Willems A."/>
            <person name="Tikhonovich I.A."/>
        </authorList>
    </citation>
    <scope>NUCLEOTIDE SEQUENCE [LARGE SCALE GENOMIC DNA]</scope>
    <source>
        <strain evidence="2">V5/3M</strain>
    </source>
</reference>
<evidence type="ECO:0000256" key="1">
    <source>
        <dbReference type="SAM" id="MobiDB-lite"/>
    </source>
</evidence>
<dbReference type="AlphaFoldDB" id="A0A1B2EFA3"/>
<name>A0A1B2EFA3_9HYPH</name>
<evidence type="ECO:0000313" key="2">
    <source>
        <dbReference type="EMBL" id="ANY78665.1"/>
    </source>
</evidence>
<sequence>MAGLLLANVAGAQAPEGQAGWRERQEKFNKRIEASNRRATRSICADLCKEQRRPAHVEPDELLEPEFTSATAYERARTPYEMQLESEGLQAEGGGASPLTVP</sequence>
<dbReference type="KEGG" id="moc:BB934_10875"/>